<organism evidence="2 3">
    <name type="scientific">Ensifer adhaerens</name>
    <name type="common">Sinorhizobium morelense</name>
    <dbReference type="NCBI Taxonomy" id="106592"/>
    <lineage>
        <taxon>Bacteria</taxon>
        <taxon>Pseudomonadati</taxon>
        <taxon>Pseudomonadota</taxon>
        <taxon>Alphaproteobacteria</taxon>
        <taxon>Hyphomicrobiales</taxon>
        <taxon>Rhizobiaceae</taxon>
        <taxon>Sinorhizobium/Ensifer group</taxon>
        <taxon>Ensifer</taxon>
    </lineage>
</organism>
<dbReference type="Proteomes" id="UP000037425">
    <property type="component" value="Unassembled WGS sequence"/>
</dbReference>
<dbReference type="RefSeq" id="WP_053247397.1">
    <property type="nucleotide sequence ID" value="NZ_LGAP01000001.1"/>
</dbReference>
<dbReference type="InterPro" id="IPR018772">
    <property type="entry name" value="Transcription_activator_HlyU"/>
</dbReference>
<evidence type="ECO:0000256" key="1">
    <source>
        <dbReference type="SAM" id="MobiDB-lite"/>
    </source>
</evidence>
<gene>
    <name evidence="2" type="ORF">AC244_03560</name>
</gene>
<sequence>MASFFSKLFGRSGSTENEAQGASGKTEAYAECTIRATPMREGSQFRLAGSIEKTIPDGGVRVRSFIRADLFTSEQDAIDAAVRKGRQIIDQTGPSLFADDAQSRQV</sequence>
<dbReference type="AlphaFoldDB" id="A0A0L8C6Q7"/>
<dbReference type="OrthoDB" id="9800971at2"/>
<dbReference type="PATRIC" id="fig|106592.7.peg.760"/>
<protein>
    <submittedName>
        <fullName evidence="2">Transcriptional activator HlyU</fullName>
    </submittedName>
</protein>
<dbReference type="Pfam" id="PF10115">
    <property type="entry name" value="HlyU"/>
    <property type="match status" value="1"/>
</dbReference>
<comment type="caution">
    <text evidence="2">The sequence shown here is derived from an EMBL/GenBank/DDBJ whole genome shotgun (WGS) entry which is preliminary data.</text>
</comment>
<evidence type="ECO:0000313" key="2">
    <source>
        <dbReference type="EMBL" id="KOF22600.1"/>
    </source>
</evidence>
<accession>A0A0L8C6Q7</accession>
<name>A0A0L8C6Q7_ENSAD</name>
<dbReference type="EMBL" id="LGAP01000001">
    <property type="protein sequence ID" value="KOF22600.1"/>
    <property type="molecule type" value="Genomic_DNA"/>
</dbReference>
<evidence type="ECO:0000313" key="3">
    <source>
        <dbReference type="Proteomes" id="UP000037425"/>
    </source>
</evidence>
<feature type="region of interest" description="Disordered" evidence="1">
    <location>
        <begin position="1"/>
        <end position="27"/>
    </location>
</feature>
<proteinExistence type="predicted"/>
<reference evidence="3" key="1">
    <citation type="submission" date="2015-07" db="EMBL/GenBank/DDBJ databases">
        <title>Whole genome sequence of an Ensifer adhaerens strain isolated from a cave pool in the Wind Cave National Park.</title>
        <authorList>
            <person name="Eng W.W.H."/>
            <person name="Gan H.M."/>
            <person name="Barton H.A."/>
            <person name="Savka M.A."/>
        </authorList>
    </citation>
    <scope>NUCLEOTIDE SEQUENCE [LARGE SCALE GENOMIC DNA]</scope>
    <source>
        <strain evidence="3">SD006</strain>
    </source>
</reference>